<keyword evidence="3" id="KW-1185">Reference proteome</keyword>
<dbReference type="PANTHER" id="PTHR43283:SF3">
    <property type="entry name" value="BETA-LACTAMASE FAMILY PROTEIN (AFU_ORTHOLOGUE AFUA_5G07500)"/>
    <property type="match status" value="1"/>
</dbReference>
<dbReference type="EMBL" id="CP051461">
    <property type="protein sequence ID" value="QJC56416.1"/>
    <property type="molecule type" value="Genomic_DNA"/>
</dbReference>
<gene>
    <name evidence="2" type="ORF">HC248_01722</name>
</gene>
<sequence length="410" mass="44532">MNKIANVKKLPTANPATVGICPQRAADLLTTLQGEIDNQRLPGAVVLVSRRGKIALFESLGEQDPQTAQPMDKASIFRIYSMTKPLVSLAIMMLMEQGRVLLADPIEKYLPEYAEQKVARTEEGKKKVKLHAVAKPATVHDLLRHTAGLTYEFLGTSTVQKQYAEARIGSRQRTNAEFSETLASLPLQLEPGTAWEYSRATDVLGRLVEVISGQTLGSFLRHQILMPLGMVDTAFSVPQAQQHRIAEPFASDPDGGPPPMLIDVRKDVASGTLLESGGGGLVSTAMDYARFLQFMLNRGELGGVRLLSPQTVDFMTADHLGNLPIYPHGASPLLLPAGHGFGLGFAVRLASGLAAVPGSQGLYYWGGIAGTTFFVDPAQDLFALMMIQAPNQREYYRPLFRSLVYAALVD</sequence>
<proteinExistence type="predicted"/>
<dbReference type="Gene3D" id="3.40.710.10">
    <property type="entry name" value="DD-peptidase/beta-lactamase superfamily"/>
    <property type="match status" value="1"/>
</dbReference>
<reference evidence="2 3" key="1">
    <citation type="submission" date="2020-04" db="EMBL/GenBank/DDBJ databases">
        <title>Complete genome of a Psychrophilic, Marine, Gas Vacuolate Bacterium Polaromonas vacuolata KCTC 22033T.</title>
        <authorList>
            <person name="Hwang K."/>
            <person name="Kim K.M."/>
        </authorList>
    </citation>
    <scope>NUCLEOTIDE SEQUENCE [LARGE SCALE GENOMIC DNA]</scope>
    <source>
        <strain evidence="2 3">KCTC 22033</strain>
    </source>
</reference>
<dbReference type="AlphaFoldDB" id="A0A6H2HAB0"/>
<dbReference type="InterPro" id="IPR012338">
    <property type="entry name" value="Beta-lactam/transpept-like"/>
</dbReference>
<protein>
    <recommendedName>
        <fullName evidence="1">Beta-lactamase-related domain-containing protein</fullName>
    </recommendedName>
</protein>
<dbReference type="Pfam" id="PF00144">
    <property type="entry name" value="Beta-lactamase"/>
    <property type="match status" value="1"/>
</dbReference>
<evidence type="ECO:0000313" key="3">
    <source>
        <dbReference type="Proteomes" id="UP000502041"/>
    </source>
</evidence>
<dbReference type="InterPro" id="IPR001466">
    <property type="entry name" value="Beta-lactam-related"/>
</dbReference>
<evidence type="ECO:0000313" key="2">
    <source>
        <dbReference type="EMBL" id="QJC56416.1"/>
    </source>
</evidence>
<dbReference type="PANTHER" id="PTHR43283">
    <property type="entry name" value="BETA-LACTAMASE-RELATED"/>
    <property type="match status" value="1"/>
</dbReference>
<dbReference type="Proteomes" id="UP000502041">
    <property type="component" value="Chromosome"/>
</dbReference>
<evidence type="ECO:0000259" key="1">
    <source>
        <dbReference type="Pfam" id="PF00144"/>
    </source>
</evidence>
<dbReference type="InterPro" id="IPR050789">
    <property type="entry name" value="Diverse_Enzym_Activities"/>
</dbReference>
<organism evidence="2 3">
    <name type="scientific">Polaromonas vacuolata</name>
    <dbReference type="NCBI Taxonomy" id="37448"/>
    <lineage>
        <taxon>Bacteria</taxon>
        <taxon>Pseudomonadati</taxon>
        <taxon>Pseudomonadota</taxon>
        <taxon>Betaproteobacteria</taxon>
        <taxon>Burkholderiales</taxon>
        <taxon>Comamonadaceae</taxon>
        <taxon>Polaromonas</taxon>
    </lineage>
</organism>
<name>A0A6H2HAB0_9BURK</name>
<dbReference type="SUPFAM" id="SSF56601">
    <property type="entry name" value="beta-lactamase/transpeptidase-like"/>
    <property type="match status" value="1"/>
</dbReference>
<dbReference type="KEGG" id="pvac:HC248_01722"/>
<feature type="domain" description="Beta-lactamase-related" evidence="1">
    <location>
        <begin position="33"/>
        <end position="391"/>
    </location>
</feature>
<accession>A0A6H2HAB0</accession>